<evidence type="ECO:0000256" key="7">
    <source>
        <dbReference type="ARBA" id="ARBA00023027"/>
    </source>
</evidence>
<comment type="catalytic activity">
    <reaction evidence="1">
        <text>UDP-alpha-D-glucose = UDP-alpha-D-galactose</text>
        <dbReference type="Rhea" id="RHEA:22168"/>
        <dbReference type="ChEBI" id="CHEBI:58885"/>
        <dbReference type="ChEBI" id="CHEBI:66914"/>
        <dbReference type="EC" id="5.1.3.2"/>
    </reaction>
</comment>
<keyword evidence="7" id="KW-0520">NAD</keyword>
<dbReference type="Proteomes" id="UP000818266">
    <property type="component" value="Unassembled WGS sequence"/>
</dbReference>
<comment type="similarity">
    <text evidence="4">Belongs to the NAD(P)-dependent epimerase/dehydratase family.</text>
</comment>
<protein>
    <recommendedName>
        <fullName evidence="6">UDP-glucose 4-epimerase</fullName>
        <ecNumber evidence="5">5.1.3.2</ecNumber>
    </recommendedName>
    <alternativeName>
        <fullName evidence="11">Galactowaldenase</fullName>
    </alternativeName>
    <alternativeName>
        <fullName evidence="10">UDP-galactose 4-epimerase</fullName>
    </alternativeName>
</protein>
<evidence type="ECO:0000313" key="14">
    <source>
        <dbReference type="Proteomes" id="UP000818266"/>
    </source>
</evidence>
<dbReference type="PANTHER" id="PTHR43725:SF53">
    <property type="entry name" value="UDP-ARABINOSE 4-EPIMERASE 1"/>
    <property type="match status" value="1"/>
</dbReference>
<evidence type="ECO:0000256" key="2">
    <source>
        <dbReference type="ARBA" id="ARBA00001911"/>
    </source>
</evidence>
<dbReference type="GO" id="GO:0033499">
    <property type="term" value="P:galactose catabolic process via UDP-galactose, Leloir pathway"/>
    <property type="evidence" value="ECO:0007669"/>
    <property type="project" value="TreeGrafter"/>
</dbReference>
<keyword evidence="8 13" id="KW-0413">Isomerase</keyword>
<dbReference type="Gene3D" id="3.90.25.10">
    <property type="entry name" value="UDP-galactose 4-epimerase, domain 1"/>
    <property type="match status" value="1"/>
</dbReference>
<proteinExistence type="inferred from homology"/>
<evidence type="ECO:0000256" key="5">
    <source>
        <dbReference type="ARBA" id="ARBA00013189"/>
    </source>
</evidence>
<reference evidence="13 14" key="1">
    <citation type="submission" date="2020-03" db="EMBL/GenBank/DDBJ databases">
        <title>Chryseoglobus sp. isolated from a deep-sea seamount.</title>
        <authorList>
            <person name="Zhang D.-C."/>
        </authorList>
    </citation>
    <scope>NUCLEOTIDE SEQUENCE [LARGE SCALE GENOMIC DNA]</scope>
    <source>
        <strain evidence="13 14">KN1116</strain>
    </source>
</reference>
<dbReference type="NCBIfam" id="TIGR01179">
    <property type="entry name" value="galE"/>
    <property type="match status" value="1"/>
</dbReference>
<accession>A0A9E5JQ78</accession>
<dbReference type="OrthoDB" id="9801785at2"/>
<gene>
    <name evidence="13" type="primary">galE</name>
    <name evidence="13" type="ORF">FK219_006500</name>
</gene>
<evidence type="ECO:0000256" key="4">
    <source>
        <dbReference type="ARBA" id="ARBA00007637"/>
    </source>
</evidence>
<evidence type="ECO:0000256" key="1">
    <source>
        <dbReference type="ARBA" id="ARBA00000083"/>
    </source>
</evidence>
<dbReference type="SUPFAM" id="SSF51735">
    <property type="entry name" value="NAD(P)-binding Rossmann-fold domains"/>
    <property type="match status" value="1"/>
</dbReference>
<evidence type="ECO:0000313" key="13">
    <source>
        <dbReference type="EMBL" id="NHF62887.1"/>
    </source>
</evidence>
<dbReference type="GO" id="GO:0003978">
    <property type="term" value="F:UDP-glucose 4-epimerase activity"/>
    <property type="evidence" value="ECO:0007669"/>
    <property type="project" value="UniProtKB-EC"/>
</dbReference>
<keyword evidence="14" id="KW-1185">Reference proteome</keyword>
<dbReference type="InterPro" id="IPR001509">
    <property type="entry name" value="Epimerase_deHydtase"/>
</dbReference>
<organism evidence="13 14">
    <name type="scientific">Microcella pacifica</name>
    <dbReference type="NCBI Taxonomy" id="2591847"/>
    <lineage>
        <taxon>Bacteria</taxon>
        <taxon>Bacillati</taxon>
        <taxon>Actinomycetota</taxon>
        <taxon>Actinomycetes</taxon>
        <taxon>Micrococcales</taxon>
        <taxon>Microbacteriaceae</taxon>
        <taxon>Microcella</taxon>
    </lineage>
</organism>
<dbReference type="Gene3D" id="3.40.50.720">
    <property type="entry name" value="NAD(P)-binding Rossmann-like Domain"/>
    <property type="match status" value="1"/>
</dbReference>
<evidence type="ECO:0000259" key="12">
    <source>
        <dbReference type="Pfam" id="PF01370"/>
    </source>
</evidence>
<evidence type="ECO:0000256" key="10">
    <source>
        <dbReference type="ARBA" id="ARBA00031367"/>
    </source>
</evidence>
<evidence type="ECO:0000256" key="11">
    <source>
        <dbReference type="ARBA" id="ARBA00033067"/>
    </source>
</evidence>
<dbReference type="Pfam" id="PF01370">
    <property type="entry name" value="Epimerase"/>
    <property type="match status" value="1"/>
</dbReference>
<dbReference type="PANTHER" id="PTHR43725">
    <property type="entry name" value="UDP-GLUCOSE 4-EPIMERASE"/>
    <property type="match status" value="1"/>
</dbReference>
<dbReference type="EMBL" id="VIKT02000008">
    <property type="protein sequence ID" value="NHF62887.1"/>
    <property type="molecule type" value="Genomic_DNA"/>
</dbReference>
<feature type="domain" description="NAD-dependent epimerase/dehydratase" evidence="12">
    <location>
        <begin position="3"/>
        <end position="250"/>
    </location>
</feature>
<dbReference type="InterPro" id="IPR036291">
    <property type="entry name" value="NAD(P)-bd_dom_sf"/>
</dbReference>
<sequence length="319" mass="33896">MRVLVTGGSGYIGSHICRVLADRGDTPVIVDDFAHGLRHRIDGMPAHELDLAEPGAAGVLARLVADEGVEAVIHLAARKQVGESVARPLWYHRQNVGALTSVLQAMVATGVRDLVFSSSAAVYGDADGVVTEDAPTVPVNPYGETKLAGEWLAADVARADGLRVTSLRYFNVAGAGWPDLADTAVLNLVPMVLEAIDAGRSPQIFGNDYPTADGTCVRDFVHVRDLADAHLAVLDALPEQPEPHRTYNVGTGVGSSVRDVVEGIRHRISDAPATVTRPRRPGDPAAVVADVSRIADELGWRARHDLDDILDSVLAARAR</sequence>
<evidence type="ECO:0000256" key="6">
    <source>
        <dbReference type="ARBA" id="ARBA00018569"/>
    </source>
</evidence>
<dbReference type="RefSeq" id="WP_152582447.1">
    <property type="nucleotide sequence ID" value="NZ_VIKT02000008.1"/>
</dbReference>
<evidence type="ECO:0000256" key="3">
    <source>
        <dbReference type="ARBA" id="ARBA00004947"/>
    </source>
</evidence>
<dbReference type="InterPro" id="IPR005886">
    <property type="entry name" value="UDP_G4E"/>
</dbReference>
<name>A0A9E5JQ78_9MICO</name>
<keyword evidence="9" id="KW-0119">Carbohydrate metabolism</keyword>
<dbReference type="AlphaFoldDB" id="A0A9E5JQ78"/>
<comment type="cofactor">
    <cofactor evidence="2">
        <name>NAD(+)</name>
        <dbReference type="ChEBI" id="CHEBI:57540"/>
    </cofactor>
</comment>
<dbReference type="EC" id="5.1.3.2" evidence="5"/>
<evidence type="ECO:0000256" key="9">
    <source>
        <dbReference type="ARBA" id="ARBA00023277"/>
    </source>
</evidence>
<evidence type="ECO:0000256" key="8">
    <source>
        <dbReference type="ARBA" id="ARBA00023235"/>
    </source>
</evidence>
<comment type="pathway">
    <text evidence="3">Carbohydrate metabolism; galactose metabolism.</text>
</comment>
<comment type="caution">
    <text evidence="13">The sequence shown here is derived from an EMBL/GenBank/DDBJ whole genome shotgun (WGS) entry which is preliminary data.</text>
</comment>